<reference evidence="6" key="1">
    <citation type="submission" date="2021-06" db="EMBL/GenBank/DDBJ databases">
        <authorList>
            <person name="Hodson N. C."/>
            <person name="Mongue J. A."/>
            <person name="Jaron S. K."/>
        </authorList>
    </citation>
    <scope>NUCLEOTIDE SEQUENCE</scope>
</reference>
<dbReference type="PROSITE" id="PS51401">
    <property type="entry name" value="CHORD"/>
    <property type="match status" value="1"/>
</dbReference>
<feature type="domain" description="CHORD" evidence="5">
    <location>
        <begin position="180"/>
        <end position="239"/>
    </location>
</feature>
<dbReference type="Proteomes" id="UP000708208">
    <property type="component" value="Unassembled WGS sequence"/>
</dbReference>
<proteinExistence type="predicted"/>
<dbReference type="OrthoDB" id="10261079at2759"/>
<organism evidence="6 7">
    <name type="scientific">Allacma fusca</name>
    <dbReference type="NCBI Taxonomy" id="39272"/>
    <lineage>
        <taxon>Eukaryota</taxon>
        <taxon>Metazoa</taxon>
        <taxon>Ecdysozoa</taxon>
        <taxon>Arthropoda</taxon>
        <taxon>Hexapoda</taxon>
        <taxon>Collembola</taxon>
        <taxon>Symphypleona</taxon>
        <taxon>Sminthuridae</taxon>
        <taxon>Allacma</taxon>
    </lineage>
</organism>
<protein>
    <recommendedName>
        <fullName evidence="8">Cysteine and histidine-rich domain-containing protein 1</fullName>
    </recommendedName>
</protein>
<evidence type="ECO:0000256" key="1">
    <source>
        <dbReference type="ARBA" id="ARBA00022723"/>
    </source>
</evidence>
<feature type="domain" description="CS" evidence="4">
    <location>
        <begin position="256"/>
        <end position="346"/>
    </location>
</feature>
<keyword evidence="7" id="KW-1185">Reference proteome</keyword>
<evidence type="ECO:0000259" key="4">
    <source>
        <dbReference type="PROSITE" id="PS51203"/>
    </source>
</evidence>
<dbReference type="EMBL" id="CAJVCH010407494">
    <property type="protein sequence ID" value="CAG7817940.1"/>
    <property type="molecule type" value="Genomic_DNA"/>
</dbReference>
<keyword evidence="2" id="KW-0677">Repeat</keyword>
<gene>
    <name evidence="6" type="ORF">AFUS01_LOCUS28476</name>
</gene>
<dbReference type="PROSITE" id="PS51203">
    <property type="entry name" value="CS"/>
    <property type="match status" value="1"/>
</dbReference>
<dbReference type="GO" id="GO:0046872">
    <property type="term" value="F:metal ion binding"/>
    <property type="evidence" value="ECO:0007669"/>
    <property type="project" value="UniProtKB-KW"/>
</dbReference>
<dbReference type="InterPro" id="IPR039790">
    <property type="entry name" value="CHRD1"/>
</dbReference>
<dbReference type="InterPro" id="IPR007052">
    <property type="entry name" value="CS_dom"/>
</dbReference>
<keyword evidence="1" id="KW-0479">Metal-binding</keyword>
<keyword evidence="3" id="KW-0862">Zinc</keyword>
<evidence type="ECO:0008006" key="8">
    <source>
        <dbReference type="Google" id="ProtNLM"/>
    </source>
</evidence>
<dbReference type="PANTHER" id="PTHR46983:SF3">
    <property type="entry name" value="CHPADIPLOID STATE MAINTENANCE PROTEIN CHPA"/>
    <property type="match status" value="1"/>
</dbReference>
<evidence type="ECO:0000256" key="2">
    <source>
        <dbReference type="ARBA" id="ARBA00022737"/>
    </source>
</evidence>
<name>A0A8J2KNV5_9HEXA</name>
<accession>A0A8J2KNV5</accession>
<evidence type="ECO:0000259" key="5">
    <source>
        <dbReference type="PROSITE" id="PS51401"/>
    </source>
</evidence>
<evidence type="ECO:0000313" key="6">
    <source>
        <dbReference type="EMBL" id="CAG7817940.1"/>
    </source>
</evidence>
<dbReference type="Pfam" id="PF04969">
    <property type="entry name" value="CS"/>
    <property type="match status" value="1"/>
</dbReference>
<sequence>MLPRSSKKWTSGSTLRNSIQILMGCDDKNNSSCQIVIKLLVLNVLASLVFLRWADTAERAYLLVIPQRSLKLCDKYQWLSSVTTLDVSRKFMNIKGCTQGFHSNEKRPEPERKPETVDVPDIVEVRPPIVRSMRRPDENSEMKALNPIVAESLKKLTYSVAQSTGSNNTDNEDVKVGDKCQNNGCQVTYSGPESNLTECVHHPGVPIFHEGYKYWSCCKKKTTEFEVFQNQKGCTTGNHMWKKVAEERNDSSGNRILKCRNDWVQTGSNVIVTIYGKKCDPSKSKISLNPVRLQVDIFFPEEGGFYRSSWLLAGIVDVDCSSVTMTPNKIEITMKKTEPFHWSTLEISPEKLEAIKALNLNAVKITGVEPVDLDDL</sequence>
<dbReference type="Pfam" id="PF04968">
    <property type="entry name" value="CHORD"/>
    <property type="match status" value="1"/>
</dbReference>
<dbReference type="AlphaFoldDB" id="A0A8J2KNV5"/>
<evidence type="ECO:0000256" key="3">
    <source>
        <dbReference type="ARBA" id="ARBA00022833"/>
    </source>
</evidence>
<dbReference type="PANTHER" id="PTHR46983">
    <property type="entry name" value="CYSTEINE AND HISTIDINE-RICH DOMAIN-CONTAINING PROTEIN 1"/>
    <property type="match status" value="1"/>
</dbReference>
<comment type="caution">
    <text evidence="6">The sequence shown here is derived from an EMBL/GenBank/DDBJ whole genome shotgun (WGS) entry which is preliminary data.</text>
</comment>
<dbReference type="InterPro" id="IPR007051">
    <property type="entry name" value="CHORD_dom"/>
</dbReference>
<evidence type="ECO:0000313" key="7">
    <source>
        <dbReference type="Proteomes" id="UP000708208"/>
    </source>
</evidence>